<protein>
    <submittedName>
        <fullName evidence="2">Metabolism of cobalamin associated A</fullName>
    </submittedName>
</protein>
<name>A0A5F9DP10_RABIT</name>
<dbReference type="Bgee" id="ENSOCUG00000016139">
    <property type="expression patterns" value="Expressed in testis and 16 other cell types or tissues"/>
</dbReference>
<feature type="region of interest" description="Disordered" evidence="1">
    <location>
        <begin position="76"/>
        <end position="96"/>
    </location>
</feature>
<dbReference type="EMBL" id="AAGW02045768">
    <property type="status" value="NOT_ANNOTATED_CDS"/>
    <property type="molecule type" value="Genomic_DNA"/>
</dbReference>
<dbReference type="Ensembl" id="ENSOCUT00000046639.1">
    <property type="protein sequence ID" value="ENSOCUP00000047511.1"/>
    <property type="gene ID" value="ENSOCUG00000016139.4"/>
</dbReference>
<reference evidence="2" key="2">
    <citation type="submission" date="2025-08" db="UniProtKB">
        <authorList>
            <consortium name="Ensembl"/>
        </authorList>
    </citation>
    <scope>IDENTIFICATION</scope>
    <source>
        <strain evidence="2">Thorbecke</strain>
    </source>
</reference>
<dbReference type="AlphaFoldDB" id="A0A5F9DP10"/>
<proteinExistence type="predicted"/>
<gene>
    <name evidence="2" type="primary">MMAA</name>
</gene>
<dbReference type="GeneTree" id="ENSGT00390000009908"/>
<dbReference type="EMBL" id="AAGW02045767">
    <property type="status" value="NOT_ANNOTATED_CDS"/>
    <property type="molecule type" value="Genomic_DNA"/>
</dbReference>
<reference evidence="2" key="3">
    <citation type="submission" date="2025-09" db="UniProtKB">
        <authorList>
            <consortium name="Ensembl"/>
        </authorList>
    </citation>
    <scope>IDENTIFICATION</scope>
    <source>
        <strain evidence="2">Thorbecke</strain>
    </source>
</reference>
<reference evidence="2 3" key="1">
    <citation type="journal article" date="2011" name="Nature">
        <title>A high-resolution map of human evolutionary constraint using 29 mammals.</title>
        <authorList>
            <person name="Lindblad-Toh K."/>
            <person name="Garber M."/>
            <person name="Zuk O."/>
            <person name="Lin M.F."/>
            <person name="Parker B.J."/>
            <person name="Washietl S."/>
            <person name="Kheradpour P."/>
            <person name="Ernst J."/>
            <person name="Jordan G."/>
            <person name="Mauceli E."/>
            <person name="Ward L.D."/>
            <person name="Lowe C.B."/>
            <person name="Holloway A.K."/>
            <person name="Clamp M."/>
            <person name="Gnerre S."/>
            <person name="Alfoldi J."/>
            <person name="Beal K."/>
            <person name="Chang J."/>
            <person name="Clawson H."/>
            <person name="Cuff J."/>
            <person name="Di Palma F."/>
            <person name="Fitzgerald S."/>
            <person name="Flicek P."/>
            <person name="Guttman M."/>
            <person name="Hubisz M.J."/>
            <person name="Jaffe D.B."/>
            <person name="Jungreis I."/>
            <person name="Kent W.J."/>
            <person name="Kostka D."/>
            <person name="Lara M."/>
            <person name="Martins A.L."/>
            <person name="Massingham T."/>
            <person name="Moltke I."/>
            <person name="Raney B.J."/>
            <person name="Rasmussen M.D."/>
            <person name="Robinson J."/>
            <person name="Stark A."/>
            <person name="Vilella A.J."/>
            <person name="Wen J."/>
            <person name="Xie X."/>
            <person name="Zody M.C."/>
            <person name="Baldwin J."/>
            <person name="Bloom T."/>
            <person name="Chin C.W."/>
            <person name="Heiman D."/>
            <person name="Nicol R."/>
            <person name="Nusbaum C."/>
            <person name="Young S."/>
            <person name="Wilkinson J."/>
            <person name="Worley K.C."/>
            <person name="Kovar C.L."/>
            <person name="Muzny D.M."/>
            <person name="Gibbs R.A."/>
            <person name="Cree A."/>
            <person name="Dihn H.H."/>
            <person name="Fowler G."/>
            <person name="Jhangiani S."/>
            <person name="Joshi V."/>
            <person name="Lee S."/>
            <person name="Lewis L.R."/>
            <person name="Nazareth L.V."/>
            <person name="Okwuonu G."/>
            <person name="Santibanez J."/>
            <person name="Warren W.C."/>
            <person name="Mardis E.R."/>
            <person name="Weinstock G.M."/>
            <person name="Wilson R.K."/>
            <person name="Delehaunty K."/>
            <person name="Dooling D."/>
            <person name="Fronik C."/>
            <person name="Fulton L."/>
            <person name="Fulton B."/>
            <person name="Graves T."/>
            <person name="Minx P."/>
            <person name="Sodergren E."/>
            <person name="Birney E."/>
            <person name="Margulies E.H."/>
            <person name="Herrero J."/>
            <person name="Green E.D."/>
            <person name="Haussler D."/>
            <person name="Siepel A."/>
            <person name="Goldman N."/>
            <person name="Pollard K.S."/>
            <person name="Pedersen J.S."/>
            <person name="Lander E.S."/>
            <person name="Kellis M."/>
        </authorList>
    </citation>
    <scope>NUCLEOTIDE SEQUENCE [LARGE SCALE GENOMIC DNA]</scope>
    <source>
        <strain evidence="2 3">Thorbecke inbred</strain>
    </source>
</reference>
<feature type="region of interest" description="Disordered" evidence="1">
    <location>
        <begin position="176"/>
        <end position="203"/>
    </location>
</feature>
<dbReference type="InterPro" id="IPR031708">
    <property type="entry name" value="DUF4722"/>
</dbReference>
<sequence>MSHFFYLTPQILLPFSPLSSQEFNMIRHGAGASWQDETRWSDSSVTTYTGSYREKHLEKSTCSRFSFRALQNGPECKHLSSPRSSTSSPALGLPGTQEATNVKGLLPDITRPLKKSLDIKHGVAHQIWCFDDFSPAPRSYGKIYMRPTRPAHVILLNYKRQGEGFLSHLRKHWGSGSSTVSSEDSEADQYSDCGRGRPSLRFS</sequence>
<dbReference type="Pfam" id="PF15849">
    <property type="entry name" value="DUF4722"/>
    <property type="match status" value="1"/>
</dbReference>
<organism evidence="2 3">
    <name type="scientific">Oryctolagus cuniculus</name>
    <name type="common">Rabbit</name>
    <dbReference type="NCBI Taxonomy" id="9986"/>
    <lineage>
        <taxon>Eukaryota</taxon>
        <taxon>Metazoa</taxon>
        <taxon>Chordata</taxon>
        <taxon>Craniata</taxon>
        <taxon>Vertebrata</taxon>
        <taxon>Euteleostomi</taxon>
        <taxon>Mammalia</taxon>
        <taxon>Eutheria</taxon>
        <taxon>Euarchontoglires</taxon>
        <taxon>Glires</taxon>
        <taxon>Lagomorpha</taxon>
        <taxon>Leporidae</taxon>
        <taxon>Oryctolagus</taxon>
    </lineage>
</organism>
<dbReference type="EMBL" id="AAGW02045769">
    <property type="status" value="NOT_ANNOTATED_CDS"/>
    <property type="molecule type" value="Genomic_DNA"/>
</dbReference>
<evidence type="ECO:0000313" key="2">
    <source>
        <dbReference type="Ensembl" id="ENSOCUP00000047511.1"/>
    </source>
</evidence>
<dbReference type="Proteomes" id="UP000001811">
    <property type="component" value="Chromosome 15"/>
</dbReference>
<keyword evidence="3" id="KW-1185">Reference proteome</keyword>
<accession>A0A5F9DP10</accession>
<evidence type="ECO:0000256" key="1">
    <source>
        <dbReference type="SAM" id="MobiDB-lite"/>
    </source>
</evidence>
<evidence type="ECO:0000313" key="3">
    <source>
        <dbReference type="Proteomes" id="UP000001811"/>
    </source>
</evidence>